<organism evidence="2 3">
    <name type="scientific">Dryococelus australis</name>
    <dbReference type="NCBI Taxonomy" id="614101"/>
    <lineage>
        <taxon>Eukaryota</taxon>
        <taxon>Metazoa</taxon>
        <taxon>Ecdysozoa</taxon>
        <taxon>Arthropoda</taxon>
        <taxon>Hexapoda</taxon>
        <taxon>Insecta</taxon>
        <taxon>Pterygota</taxon>
        <taxon>Neoptera</taxon>
        <taxon>Polyneoptera</taxon>
        <taxon>Phasmatodea</taxon>
        <taxon>Verophasmatodea</taxon>
        <taxon>Anareolatae</taxon>
        <taxon>Phasmatidae</taxon>
        <taxon>Eurycanthinae</taxon>
        <taxon>Dryococelus</taxon>
    </lineage>
</organism>
<keyword evidence="3" id="KW-1185">Reference proteome</keyword>
<evidence type="ECO:0000313" key="3">
    <source>
        <dbReference type="Proteomes" id="UP001159363"/>
    </source>
</evidence>
<dbReference type="Proteomes" id="UP001159363">
    <property type="component" value="Chromosome 1"/>
</dbReference>
<sequence length="96" mass="11132">MELPYTGIHRTDVELQSPKDKEASPPGRNMQKRAPTSRMHDPPTNMRLRSLRPSSPQEGDFRGFPDEGGREGRRESIEGYFTRSRRRVALPRRLEL</sequence>
<name>A0ABQ9IDX1_9NEOP</name>
<feature type="compositionally biased region" description="Basic and acidic residues" evidence="1">
    <location>
        <begin position="59"/>
        <end position="77"/>
    </location>
</feature>
<comment type="caution">
    <text evidence="2">The sequence shown here is derived from an EMBL/GenBank/DDBJ whole genome shotgun (WGS) entry which is preliminary data.</text>
</comment>
<accession>A0ABQ9IDX1</accession>
<feature type="compositionally biased region" description="Basic and acidic residues" evidence="1">
    <location>
        <begin position="9"/>
        <end position="23"/>
    </location>
</feature>
<gene>
    <name evidence="2" type="ORF">PR048_000181</name>
</gene>
<evidence type="ECO:0000313" key="2">
    <source>
        <dbReference type="EMBL" id="KAJ8894874.1"/>
    </source>
</evidence>
<protein>
    <submittedName>
        <fullName evidence="2">Uncharacterized protein</fullName>
    </submittedName>
</protein>
<evidence type="ECO:0000256" key="1">
    <source>
        <dbReference type="SAM" id="MobiDB-lite"/>
    </source>
</evidence>
<dbReference type="EMBL" id="JARBHB010000001">
    <property type="protein sequence ID" value="KAJ8894874.1"/>
    <property type="molecule type" value="Genomic_DNA"/>
</dbReference>
<proteinExistence type="predicted"/>
<feature type="region of interest" description="Disordered" evidence="1">
    <location>
        <begin position="1"/>
        <end position="79"/>
    </location>
</feature>
<reference evidence="2 3" key="1">
    <citation type="submission" date="2023-02" db="EMBL/GenBank/DDBJ databases">
        <title>LHISI_Scaffold_Assembly.</title>
        <authorList>
            <person name="Stuart O.P."/>
            <person name="Cleave R."/>
            <person name="Magrath M.J.L."/>
            <person name="Mikheyev A.S."/>
        </authorList>
    </citation>
    <scope>NUCLEOTIDE SEQUENCE [LARGE SCALE GENOMIC DNA]</scope>
    <source>
        <strain evidence="2">Daus_M_001</strain>
        <tissue evidence="2">Leg muscle</tissue>
    </source>
</reference>